<evidence type="ECO:0000313" key="1">
    <source>
        <dbReference type="EMBL" id="KAJ8679305.1"/>
    </source>
</evidence>
<accession>A0ACC2PC27</accession>
<sequence>MQGVSDEYENALRSGYPLDLLFGNASNWIYLDLEDELLPTDLHHIPCVLQRNHAEPLVTLRTNCVKLDFRNADYQKIDETLNLVDWAVELSGKDFQACVEEFHDILSNIICKFVSPKKIYVDRFPQWFNYDLKKLVRCKRDLLKARKSSNRLEDRISYSKARAECKRATRLAYESYIAKIESNISDDELFKPLESVQHNVIRYASKKSKSPVHYLDHDYSPYLGKYNLLTIEKLHTCYDYFAMYKILKGHTKCVDLSSKFIPRDAPYNVRNIRPILGENVKPRYLAHAPVNRLRRLWDQLDSTIRDTEKITRFKSTVKDRLLVPDSQ</sequence>
<keyword evidence="2" id="KW-1185">Reference proteome</keyword>
<dbReference type="EMBL" id="CM056742">
    <property type="protein sequence ID" value="KAJ8679305.1"/>
    <property type="molecule type" value="Genomic_DNA"/>
</dbReference>
<organism evidence="1 2">
    <name type="scientific">Eretmocerus hayati</name>
    <dbReference type="NCBI Taxonomy" id="131215"/>
    <lineage>
        <taxon>Eukaryota</taxon>
        <taxon>Metazoa</taxon>
        <taxon>Ecdysozoa</taxon>
        <taxon>Arthropoda</taxon>
        <taxon>Hexapoda</taxon>
        <taxon>Insecta</taxon>
        <taxon>Pterygota</taxon>
        <taxon>Neoptera</taxon>
        <taxon>Endopterygota</taxon>
        <taxon>Hymenoptera</taxon>
        <taxon>Apocrita</taxon>
        <taxon>Proctotrupomorpha</taxon>
        <taxon>Chalcidoidea</taxon>
        <taxon>Aphelinidae</taxon>
        <taxon>Aphelininae</taxon>
        <taxon>Eretmocerus</taxon>
    </lineage>
</organism>
<name>A0ACC2PC27_9HYME</name>
<evidence type="ECO:0000313" key="2">
    <source>
        <dbReference type="Proteomes" id="UP001239111"/>
    </source>
</evidence>
<gene>
    <name evidence="1" type="ORF">QAD02_015092</name>
</gene>
<proteinExistence type="predicted"/>
<protein>
    <submittedName>
        <fullName evidence="1">Uncharacterized protein</fullName>
    </submittedName>
</protein>
<dbReference type="Proteomes" id="UP001239111">
    <property type="component" value="Chromosome 2"/>
</dbReference>
<reference evidence="1" key="1">
    <citation type="submission" date="2023-04" db="EMBL/GenBank/DDBJ databases">
        <title>A chromosome-level genome assembly of the parasitoid wasp Eretmocerus hayati.</title>
        <authorList>
            <person name="Zhong Y."/>
            <person name="Liu S."/>
            <person name="Liu Y."/>
        </authorList>
    </citation>
    <scope>NUCLEOTIDE SEQUENCE</scope>
    <source>
        <strain evidence="1">ZJU_SS_LIU_2023</strain>
    </source>
</reference>
<comment type="caution">
    <text evidence="1">The sequence shown here is derived from an EMBL/GenBank/DDBJ whole genome shotgun (WGS) entry which is preliminary data.</text>
</comment>